<dbReference type="Gene3D" id="1.10.10.60">
    <property type="entry name" value="Homeodomain-like"/>
    <property type="match status" value="1"/>
</dbReference>
<dbReference type="Pfam" id="PF02909">
    <property type="entry name" value="TetR_C_1"/>
    <property type="match status" value="1"/>
</dbReference>
<dbReference type="Pfam" id="PF00440">
    <property type="entry name" value="TetR_N"/>
    <property type="match status" value="1"/>
</dbReference>
<dbReference type="EMBL" id="BOPO01000010">
    <property type="protein sequence ID" value="GIL25828.1"/>
    <property type="molecule type" value="Genomic_DNA"/>
</dbReference>
<keyword evidence="3" id="KW-0804">Transcription</keyword>
<dbReference type="AlphaFoldDB" id="A0A8J4A7S1"/>
<accession>A0A8J4A7S1</accession>
<dbReference type="Gene3D" id="1.10.357.10">
    <property type="entry name" value="Tetracycline Repressor, domain 2"/>
    <property type="match status" value="1"/>
</dbReference>
<evidence type="ECO:0000256" key="2">
    <source>
        <dbReference type="ARBA" id="ARBA00023125"/>
    </source>
</evidence>
<dbReference type="InterPro" id="IPR001647">
    <property type="entry name" value="HTH_TetR"/>
</dbReference>
<dbReference type="Proteomes" id="UP000614996">
    <property type="component" value="Unassembled WGS sequence"/>
</dbReference>
<dbReference type="InterPro" id="IPR004111">
    <property type="entry name" value="Repressor_TetR_C"/>
</dbReference>
<gene>
    <name evidence="6" type="ORF">NUM_10820</name>
</gene>
<evidence type="ECO:0000256" key="1">
    <source>
        <dbReference type="ARBA" id="ARBA00023015"/>
    </source>
</evidence>
<dbReference type="InterPro" id="IPR050109">
    <property type="entry name" value="HTH-type_TetR-like_transc_reg"/>
</dbReference>
<keyword evidence="1" id="KW-0805">Transcription regulation</keyword>
<comment type="caution">
    <text evidence="6">The sequence shown here is derived from an EMBL/GenBank/DDBJ whole genome shotgun (WGS) entry which is preliminary data.</text>
</comment>
<evidence type="ECO:0000256" key="4">
    <source>
        <dbReference type="PROSITE-ProRule" id="PRU00335"/>
    </source>
</evidence>
<dbReference type="GO" id="GO:0045892">
    <property type="term" value="P:negative regulation of DNA-templated transcription"/>
    <property type="evidence" value="ECO:0007669"/>
    <property type="project" value="InterPro"/>
</dbReference>
<dbReference type="InterPro" id="IPR036271">
    <property type="entry name" value="Tet_transcr_reg_TetR-rel_C_sf"/>
</dbReference>
<keyword evidence="7" id="KW-1185">Reference proteome</keyword>
<evidence type="ECO:0000259" key="5">
    <source>
        <dbReference type="PROSITE" id="PS50977"/>
    </source>
</evidence>
<dbReference type="SUPFAM" id="SSF48498">
    <property type="entry name" value="Tetracyclin repressor-like, C-terminal domain"/>
    <property type="match status" value="1"/>
</dbReference>
<feature type="DNA-binding region" description="H-T-H motif" evidence="4">
    <location>
        <begin position="54"/>
        <end position="73"/>
    </location>
</feature>
<keyword evidence="2 4" id="KW-0238">DNA-binding</keyword>
<protein>
    <submittedName>
        <fullName evidence="6">TetR family transcriptional regulator</fullName>
    </submittedName>
</protein>
<dbReference type="PANTHER" id="PTHR30055:SF151">
    <property type="entry name" value="TRANSCRIPTIONAL REGULATORY PROTEIN"/>
    <property type="match status" value="1"/>
</dbReference>
<name>A0A8J4A7S1_9ACTN</name>
<organism evidence="6 7">
    <name type="scientific">Actinocatenispora comari</name>
    <dbReference type="NCBI Taxonomy" id="2807577"/>
    <lineage>
        <taxon>Bacteria</taxon>
        <taxon>Bacillati</taxon>
        <taxon>Actinomycetota</taxon>
        <taxon>Actinomycetes</taxon>
        <taxon>Micromonosporales</taxon>
        <taxon>Micromonosporaceae</taxon>
        <taxon>Actinocatenispora</taxon>
    </lineage>
</organism>
<evidence type="ECO:0000313" key="6">
    <source>
        <dbReference type="EMBL" id="GIL25828.1"/>
    </source>
</evidence>
<dbReference type="PANTHER" id="PTHR30055">
    <property type="entry name" value="HTH-TYPE TRANSCRIPTIONAL REGULATOR RUTR"/>
    <property type="match status" value="1"/>
</dbReference>
<dbReference type="InterPro" id="IPR009057">
    <property type="entry name" value="Homeodomain-like_sf"/>
</dbReference>
<evidence type="ECO:0000313" key="7">
    <source>
        <dbReference type="Proteomes" id="UP000614996"/>
    </source>
</evidence>
<dbReference type="SUPFAM" id="SSF46689">
    <property type="entry name" value="Homeodomain-like"/>
    <property type="match status" value="1"/>
</dbReference>
<reference evidence="7" key="1">
    <citation type="journal article" date="2021" name="Int. J. Syst. Evol. Microbiol.">
        <title>Actinocatenispora comari sp. nov., an endophytic actinomycete isolated from aerial parts of Comarum salesowianum.</title>
        <authorList>
            <person name="Oyunbileg N."/>
            <person name="Iizaka Y."/>
            <person name="Hamada M."/>
            <person name="Davaapurev B.O."/>
            <person name="Fukumoto A."/>
            <person name="Tsetseg B."/>
            <person name="Kato F."/>
            <person name="Tamura T."/>
            <person name="Batkhuu J."/>
            <person name="Anzai Y."/>
        </authorList>
    </citation>
    <scope>NUCLEOTIDE SEQUENCE [LARGE SCALE GENOMIC DNA]</scope>
    <source>
        <strain evidence="7">NUM-2625</strain>
    </source>
</reference>
<sequence length="253" mass="26956">MAERTGGGDAAKTLHLLWDEAAPPRRGPRPGLTVADVVAAATAVADADGLGALTIRRVGERLGVSAMTVYTYVPGKAELLDLMLDAAYRAMDRTDRTGQDWRSRLTAIAAENRQLCRDHPWVAGVYTARPTLGPGLMAKYEHELAAFDGLGLPDVTCDDALSYLLGFVYANARDERAAAAAAGTDQQWWAQAGPLLARIFDESAYPRAVRIGAAAGAARGSAYDPAQAYEFGLARVLDGLGVLIDQAASRRRQ</sequence>
<evidence type="ECO:0000256" key="3">
    <source>
        <dbReference type="ARBA" id="ARBA00023163"/>
    </source>
</evidence>
<dbReference type="RefSeq" id="WP_225918348.1">
    <property type="nucleotide sequence ID" value="NZ_BOPO01000010.1"/>
</dbReference>
<dbReference type="PROSITE" id="PS50977">
    <property type="entry name" value="HTH_TETR_2"/>
    <property type="match status" value="1"/>
</dbReference>
<dbReference type="GO" id="GO:0003700">
    <property type="term" value="F:DNA-binding transcription factor activity"/>
    <property type="evidence" value="ECO:0007669"/>
    <property type="project" value="TreeGrafter"/>
</dbReference>
<dbReference type="GO" id="GO:0000976">
    <property type="term" value="F:transcription cis-regulatory region binding"/>
    <property type="evidence" value="ECO:0007669"/>
    <property type="project" value="TreeGrafter"/>
</dbReference>
<proteinExistence type="predicted"/>
<feature type="domain" description="HTH tetR-type" evidence="5">
    <location>
        <begin position="31"/>
        <end position="91"/>
    </location>
</feature>